<dbReference type="EMBL" id="JAUQTA010000001">
    <property type="protein sequence ID" value="MDO7867548.1"/>
    <property type="molecule type" value="Genomic_DNA"/>
</dbReference>
<comment type="caution">
    <text evidence="2">The sequence shown here is derived from an EMBL/GenBank/DDBJ whole genome shotgun (WGS) entry which is preliminary data.</text>
</comment>
<organism evidence="2 3">
    <name type="scientific">Nocardioides jiangxiensis</name>
    <dbReference type="NCBI Taxonomy" id="3064524"/>
    <lineage>
        <taxon>Bacteria</taxon>
        <taxon>Bacillati</taxon>
        <taxon>Actinomycetota</taxon>
        <taxon>Actinomycetes</taxon>
        <taxon>Propionibacteriales</taxon>
        <taxon>Nocardioidaceae</taxon>
        <taxon>Nocardioides</taxon>
    </lineage>
</organism>
<accession>A0ABT9AYW9</accession>
<dbReference type="RefSeq" id="WP_305026942.1">
    <property type="nucleotide sequence ID" value="NZ_JAUQTA010000001.1"/>
</dbReference>
<evidence type="ECO:0000313" key="2">
    <source>
        <dbReference type="EMBL" id="MDO7867548.1"/>
    </source>
</evidence>
<evidence type="ECO:0008006" key="4">
    <source>
        <dbReference type="Google" id="ProtNLM"/>
    </source>
</evidence>
<keyword evidence="3" id="KW-1185">Reference proteome</keyword>
<feature type="transmembrane region" description="Helical" evidence="1">
    <location>
        <begin position="46"/>
        <end position="70"/>
    </location>
</feature>
<evidence type="ECO:0000313" key="3">
    <source>
        <dbReference type="Proteomes" id="UP001233314"/>
    </source>
</evidence>
<proteinExistence type="predicted"/>
<gene>
    <name evidence="2" type="ORF">Q5722_04110</name>
</gene>
<protein>
    <recommendedName>
        <fullName evidence="4">DUF983 domain-containing protein</fullName>
    </recommendedName>
</protein>
<reference evidence="2 3" key="1">
    <citation type="submission" date="2023-07" db="EMBL/GenBank/DDBJ databases">
        <title>Nocardioides sp. nov WY-20 isolated from soil.</title>
        <authorList>
            <person name="Liu B."/>
            <person name="Wan Y."/>
        </authorList>
    </citation>
    <scope>NUCLEOTIDE SEQUENCE [LARGE SCALE GENOMIC DNA]</scope>
    <source>
        <strain evidence="2 3">WY-20</strain>
    </source>
</reference>
<evidence type="ECO:0000256" key="1">
    <source>
        <dbReference type="SAM" id="Phobius"/>
    </source>
</evidence>
<keyword evidence="1" id="KW-0472">Membrane</keyword>
<sequence length="153" mass="17598">MKVTDPSGQTWRVTRRWVPWRRRVRSRDDLWLDWLDPTYATDLDDFVIGLAVLVAVLVILVVAPIVLVVFFAAFELVLLLALLPLVVLLRVLFGMTWTIEVRRGFTPWAEREAGDWSASRLAIHRTADAIRRGEVPTRAIPAVRWGRLARTEQ</sequence>
<keyword evidence="1" id="KW-1133">Transmembrane helix</keyword>
<dbReference type="Proteomes" id="UP001233314">
    <property type="component" value="Unassembled WGS sequence"/>
</dbReference>
<name>A0ABT9AYW9_9ACTN</name>
<feature type="transmembrane region" description="Helical" evidence="1">
    <location>
        <begin position="76"/>
        <end position="93"/>
    </location>
</feature>
<keyword evidence="1" id="KW-0812">Transmembrane</keyword>